<dbReference type="SMART" id="SM00342">
    <property type="entry name" value="HTH_ARAC"/>
    <property type="match status" value="1"/>
</dbReference>
<evidence type="ECO:0000256" key="1">
    <source>
        <dbReference type="ARBA" id="ARBA00023015"/>
    </source>
</evidence>
<dbReference type="InterPro" id="IPR009057">
    <property type="entry name" value="Homeodomain-like_sf"/>
</dbReference>
<evidence type="ECO:0000313" key="6">
    <source>
        <dbReference type="Proteomes" id="UP000180166"/>
    </source>
</evidence>
<dbReference type="PROSITE" id="PS01124">
    <property type="entry name" value="HTH_ARAC_FAMILY_2"/>
    <property type="match status" value="1"/>
</dbReference>
<keyword evidence="3" id="KW-0804">Transcription</keyword>
<keyword evidence="1" id="KW-0805">Transcription regulation</keyword>
<dbReference type="PANTHER" id="PTHR47894:SF1">
    <property type="entry name" value="HTH-TYPE TRANSCRIPTIONAL REGULATOR VQSM"/>
    <property type="match status" value="1"/>
</dbReference>
<dbReference type="RefSeq" id="WP_052086420.1">
    <property type="nucleotide sequence ID" value="NZ_AP017900.1"/>
</dbReference>
<proteinExistence type="predicted"/>
<name>A0ABC8B001_9NOCA</name>
<evidence type="ECO:0000256" key="2">
    <source>
        <dbReference type="ARBA" id="ARBA00023125"/>
    </source>
</evidence>
<dbReference type="GO" id="GO:0003677">
    <property type="term" value="F:DNA binding"/>
    <property type="evidence" value="ECO:0007669"/>
    <property type="project" value="UniProtKB-KW"/>
</dbReference>
<evidence type="ECO:0000313" key="5">
    <source>
        <dbReference type="EMBL" id="APA99932.1"/>
    </source>
</evidence>
<dbReference type="InterPro" id="IPR018060">
    <property type="entry name" value="HTH_AraC"/>
</dbReference>
<protein>
    <submittedName>
        <fullName evidence="5">HTH-type transcriptional regulator</fullName>
    </submittedName>
</protein>
<dbReference type="Pfam" id="PF12833">
    <property type="entry name" value="HTH_18"/>
    <property type="match status" value="1"/>
</dbReference>
<gene>
    <name evidence="5" type="ORF">NS506_05896</name>
</gene>
<dbReference type="AlphaFoldDB" id="A0ABC8B001"/>
<organism evidence="5 6">
    <name type="scientific">Nocardia seriolae</name>
    <dbReference type="NCBI Taxonomy" id="37332"/>
    <lineage>
        <taxon>Bacteria</taxon>
        <taxon>Bacillati</taxon>
        <taxon>Actinomycetota</taxon>
        <taxon>Actinomycetes</taxon>
        <taxon>Mycobacteriales</taxon>
        <taxon>Nocardiaceae</taxon>
        <taxon>Nocardia</taxon>
    </lineage>
</organism>
<evidence type="ECO:0000256" key="3">
    <source>
        <dbReference type="ARBA" id="ARBA00023163"/>
    </source>
</evidence>
<evidence type="ECO:0000259" key="4">
    <source>
        <dbReference type="PROSITE" id="PS01124"/>
    </source>
</evidence>
<dbReference type="InterPro" id="IPR032687">
    <property type="entry name" value="AraC-type_N"/>
</dbReference>
<feature type="domain" description="HTH araC/xylS-type" evidence="4">
    <location>
        <begin position="240"/>
        <end position="335"/>
    </location>
</feature>
<dbReference type="PANTHER" id="PTHR47894">
    <property type="entry name" value="HTH-TYPE TRANSCRIPTIONAL REGULATOR GADX"/>
    <property type="match status" value="1"/>
</dbReference>
<dbReference type="Proteomes" id="UP000180166">
    <property type="component" value="Chromosome"/>
</dbReference>
<dbReference type="EMBL" id="CP017839">
    <property type="protein sequence ID" value="APA99932.1"/>
    <property type="molecule type" value="Genomic_DNA"/>
</dbReference>
<dbReference type="GeneID" id="93376397"/>
<dbReference type="SUPFAM" id="SSF46689">
    <property type="entry name" value="Homeodomain-like"/>
    <property type="match status" value="1"/>
</dbReference>
<keyword evidence="2" id="KW-0238">DNA-binding</keyword>
<dbReference type="Pfam" id="PF12625">
    <property type="entry name" value="Arabinose_bd"/>
    <property type="match status" value="1"/>
</dbReference>
<sequence>MSEELAPLRSIFSTALVVDFALGRGIPTATVLRHAGIREADLHDPSAEITMSQEFCVLRNVVAATDDEPGMGLLAGLLCHPPSMGVLGFALMSSSNLRHAMDIALRYADLSFSAARHYTENHGSEVWVMRDDSALPEEIRRFTLERDLAAIATIQQDLIPTRIPAVRVELYVEAHPIYEMFGAVFGVEEVTFSAPQSRMAFQTLTLETPLPQANLSTAWFYEQQCTDLMESRRSRSGLSGRVRQLLIRHGGSADQTRIAADLDVSVRTLRRRLAEEGTTFRELSLETVGMLAEELLIAGLTVEQAADRLGYASVSAFASAFRTWKGQSPGHFGRLHRGRAPVRTR</sequence>
<dbReference type="Gene3D" id="1.10.10.60">
    <property type="entry name" value="Homeodomain-like"/>
    <property type="match status" value="1"/>
</dbReference>
<accession>A0ABC8B001</accession>
<dbReference type="KEGG" id="nsr:NS506_05896"/>
<reference evidence="5 6" key="1">
    <citation type="submission" date="2016-10" db="EMBL/GenBank/DDBJ databases">
        <title>Genome sequence of Nocardia seriolae strain EM150506, isolated from Anguila japonica.</title>
        <authorList>
            <person name="Han H.-J."/>
        </authorList>
    </citation>
    <scope>NUCLEOTIDE SEQUENCE [LARGE SCALE GENOMIC DNA]</scope>
    <source>
        <strain evidence="5 6">EM150506</strain>
    </source>
</reference>